<sequence>MNLRDEAGLFLDEVRNTLIDALPLASEGDIETEAWLNADTNIVVGEFDAPVIHGAGQLESQVDSQDYSQLFRVIVRYELTSDSTGTFLAVERSKFELRVATSPGIRFEYERGYTSAPCAHIHYSGVTGLLSPALMQNFQGKSGNPRKKGRLEELHLPVGGRRFRPSLEEFLYSVIAECGFRGKPGWEPALLRRRQEWLFKQTAAAARDYPEAAAKSLEELGFSVTPPAGFSPRVIDAKW</sequence>
<name>A0A7H0K9Z1_9CORY</name>
<proteinExistence type="predicted"/>
<reference evidence="1 2" key="1">
    <citation type="submission" date="2020-05" db="EMBL/GenBank/DDBJ databases">
        <title>Descriptions of Corynebacterium xxxx sp. nov., Corynebacterium yyyy sp. nov. and Corynebacterium zzzz sp. nov.</title>
        <authorList>
            <person name="Zhang G."/>
        </authorList>
    </citation>
    <scope>NUCLEOTIDE SEQUENCE [LARGE SCALE GENOMIC DNA]</scope>
    <source>
        <strain evidence="2">zg-913</strain>
    </source>
</reference>
<protein>
    <submittedName>
        <fullName evidence="1">Uncharacterized protein</fullName>
    </submittedName>
</protein>
<organism evidence="1 2">
    <name type="scientific">Corynebacterium wankanglinii</name>
    <dbReference type="NCBI Taxonomy" id="2735136"/>
    <lineage>
        <taxon>Bacteria</taxon>
        <taxon>Bacillati</taxon>
        <taxon>Actinomycetota</taxon>
        <taxon>Actinomycetes</taxon>
        <taxon>Mycobacteriales</taxon>
        <taxon>Corynebacteriaceae</taxon>
        <taxon>Corynebacterium</taxon>
    </lineage>
</organism>
<accession>A0A7H0K9Z1</accession>
<gene>
    <name evidence="1" type="ORF">HMA55_01365</name>
</gene>
<dbReference type="Proteomes" id="UP000577408">
    <property type="component" value="Unassembled WGS sequence"/>
</dbReference>
<dbReference type="EMBL" id="JABFED010000001">
    <property type="protein sequence ID" value="MBA1836572.1"/>
    <property type="molecule type" value="Genomic_DNA"/>
</dbReference>
<keyword evidence="2" id="KW-1185">Reference proteome</keyword>
<evidence type="ECO:0000313" key="2">
    <source>
        <dbReference type="Proteomes" id="UP000577408"/>
    </source>
</evidence>
<dbReference type="RefSeq" id="WP_181191293.1">
    <property type="nucleotide sequence ID" value="NZ_JABFED010000001.1"/>
</dbReference>
<dbReference type="AlphaFoldDB" id="A0A7H0K9Z1"/>
<evidence type="ECO:0000313" key="1">
    <source>
        <dbReference type="EMBL" id="MBA1836572.1"/>
    </source>
</evidence>
<comment type="caution">
    <text evidence="1">The sequence shown here is derived from an EMBL/GenBank/DDBJ whole genome shotgun (WGS) entry which is preliminary data.</text>
</comment>